<dbReference type="OrthoDB" id="9775889at2"/>
<dbReference type="InterPro" id="IPR009470">
    <property type="entry name" value="Chi_C"/>
</dbReference>
<dbReference type="InterPro" id="IPR001579">
    <property type="entry name" value="Glyco_hydro_18_chit_AS"/>
</dbReference>
<feature type="compositionally biased region" description="Low complexity" evidence="7">
    <location>
        <begin position="397"/>
        <end position="406"/>
    </location>
</feature>
<dbReference type="SUPFAM" id="SSF51445">
    <property type="entry name" value="(Trans)glycosidases"/>
    <property type="match status" value="1"/>
</dbReference>
<dbReference type="SUPFAM" id="SSF50370">
    <property type="entry name" value="Ricin B-like lectins"/>
    <property type="match status" value="1"/>
</dbReference>
<dbReference type="Pfam" id="PF14200">
    <property type="entry name" value="RicinB_lectin_2"/>
    <property type="match status" value="1"/>
</dbReference>
<dbReference type="PROSITE" id="PS51910">
    <property type="entry name" value="GH18_2"/>
    <property type="match status" value="1"/>
</dbReference>
<dbReference type="PROSITE" id="PS50853">
    <property type="entry name" value="FN3"/>
    <property type="match status" value="1"/>
</dbReference>
<dbReference type="InterPro" id="IPR000772">
    <property type="entry name" value="Ricin_B_lectin"/>
</dbReference>
<dbReference type="Pfam" id="PF00704">
    <property type="entry name" value="Glyco_hydro_18"/>
    <property type="match status" value="1"/>
</dbReference>
<keyword evidence="5" id="KW-0119">Carbohydrate metabolism</keyword>
<dbReference type="GO" id="GO:0008061">
    <property type="term" value="F:chitin binding"/>
    <property type="evidence" value="ECO:0007669"/>
    <property type="project" value="InterPro"/>
</dbReference>
<dbReference type="InterPro" id="IPR017853">
    <property type="entry name" value="GH"/>
</dbReference>
<dbReference type="InterPro" id="IPR003961">
    <property type="entry name" value="FN3_dom"/>
</dbReference>
<accession>A0A1U9ZX91</accession>
<dbReference type="GO" id="GO:0000272">
    <property type="term" value="P:polysaccharide catabolic process"/>
    <property type="evidence" value="ECO:0007669"/>
    <property type="project" value="UniProtKB-KW"/>
</dbReference>
<keyword evidence="2 6" id="KW-0378">Hydrolase</keyword>
<dbReference type="PROSITE" id="PS50231">
    <property type="entry name" value="RICIN_B_LECTIN"/>
    <property type="match status" value="1"/>
</dbReference>
<feature type="region of interest" description="Disordered" evidence="7">
    <location>
        <begin position="397"/>
        <end position="430"/>
    </location>
</feature>
<keyword evidence="4 6" id="KW-0326">Glycosidase</keyword>
<gene>
    <name evidence="11" type="ORF">BKM31_14670</name>
</gene>
<keyword evidence="8" id="KW-0812">Transmembrane</keyword>
<evidence type="ECO:0000256" key="3">
    <source>
        <dbReference type="ARBA" id="ARBA00023024"/>
    </source>
</evidence>
<feature type="region of interest" description="Disordered" evidence="7">
    <location>
        <begin position="1310"/>
        <end position="1360"/>
    </location>
</feature>
<dbReference type="InterPro" id="IPR036116">
    <property type="entry name" value="FN3_sf"/>
</dbReference>
<name>A0A1U9ZX91_9ACTN</name>
<dbReference type="SMART" id="SM00060">
    <property type="entry name" value="FN3"/>
    <property type="match status" value="1"/>
</dbReference>
<dbReference type="SUPFAM" id="SSF54556">
    <property type="entry name" value="Chitinase insertion domain"/>
    <property type="match status" value="1"/>
</dbReference>
<dbReference type="InterPro" id="IPR013783">
    <property type="entry name" value="Ig-like_fold"/>
</dbReference>
<evidence type="ECO:0000256" key="4">
    <source>
        <dbReference type="ARBA" id="ARBA00023295"/>
    </source>
</evidence>
<evidence type="ECO:0000256" key="2">
    <source>
        <dbReference type="ARBA" id="ARBA00022801"/>
    </source>
</evidence>
<evidence type="ECO:0000256" key="5">
    <source>
        <dbReference type="ARBA" id="ARBA00023326"/>
    </source>
</evidence>
<sequence>MRGLLRTPARLVARALVVILGASIGLVAVTLPAWAEPPPPKLPLNASEAHLKFQPAMDYDKDGCYPSVAIGDDGELNPGLEPTGALDGSCRDESDLVNSNMYARSRCNTNRWCAHMYGLYFQKDQTTEGGCPDCGHRHDWEHIVVWTENDQVRYVAASRHGGYDIKAAAEVEFENGTHPKIVYHKDGGQTHAFRFADANQPLNNHWGKWHFPDLVSWNGYPPGLRDKLIGNDFDHATFALKDTPSSEGEGKPIFEADLNKARPFDVTSTVCDPVFPPVCHDIETPKFPFDTSVDGLPNGTPDPNEPVDRLRPTPPSNLRWTAVTADSVSLEWDASTDNVGVTGYAIYRNHTFVRVDGTTTYTDRNLPPDTAHTYTVTALDAAGNISAESNAVTVTTESAGETAAGAPIDNSPDDRAAKPEVSVPHSQCRPEGMAATRGVDAPYCKVYDAAGREWLGGRDKRVVGYFSGWRTGENDEPRYLVPNIPWSKVSHVNYAFAKVENNRISVGDTSDPKNPATGMTWPYAGGAAPDPTLDYKGHFNLLAVYKKRHPQVKTLISVGGWADSRNFYTMATTADGGVNQEGINDFADSVVEFLDRYKQAFDGVDIDYEYPSALPKAGNPADWDLSDPRRKGLQKGYNALMKTLRAKLDVAGAARGRYYLLTSAASASGYLVRGFDAGDALKYQDFINLMTYDLHGSWNHFVGPQAPLYDDGKDAELQTAQVYSTTEYDKTGYFNIDWAYHYYRGALPPGRINIGIPYYTRGWQNVTGGTDGLWGTAAMPDQGQCQPGTGPGSGAANPHPCGNGAVGIDNIWHDLGRIGNEVPSGSNPLWHTKNLQQGVTPGYLSAYTDPAAEAGKMKGSYAEKYDSTLKASWLWNADKNVFLSTENNASIDAKIDYVKQNKLGGVMMWELAGDYTQRANGEYGMGYDLTTRLDNGLRGSGGYQTGRAGATTLPGNVVDVQAELVNHPTGPDPAFPSDDPFYPMRPTLRITNNTSVKLPYGTQIAFDIPTSAPPILKDAGYQDFGSKIVITKGRSGANVGGLKADFHRVTVTIGYCEDVAPGASRDIVLRHYLPLTGPANVTVKIGANTYGSTQNDQKGATTVTPVVSGGIACQAEQWQRHPYNPHGTFAFDKDGTSWRIVDWVGGNVLDHPTTWQVAHLVENQPGNQNQLWTVTEDGGAGWYRIKNRGKCLQADGILKQLSVYDCDGRPNQWWQLLRTDNGTRVTGAPVPGTGYHLAGFADTSYTVAYLAEGKNSGNVPGTPAVAGAPDGSTASTVFWNNFLWRANWWTTATDEPGISAAWTKLGPTLQKVGTSSSPSAPRSIVTSQAPVPSDAPTGPPVGHERDPITITNPSTKPKAP</sequence>
<dbReference type="RefSeq" id="WP_155127209.1">
    <property type="nucleotide sequence ID" value="NZ_CP017717.1"/>
</dbReference>
<comment type="similarity">
    <text evidence="1">Belongs to the glycosyl hydrolase 18 family. Chitinase class II subfamily.</text>
</comment>
<dbReference type="GO" id="GO:0006032">
    <property type="term" value="P:chitin catabolic process"/>
    <property type="evidence" value="ECO:0007669"/>
    <property type="project" value="UniProtKB-KW"/>
</dbReference>
<dbReference type="Gene3D" id="3.20.20.80">
    <property type="entry name" value="Glycosidases"/>
    <property type="match status" value="1"/>
</dbReference>
<evidence type="ECO:0000256" key="8">
    <source>
        <dbReference type="SAM" id="Phobius"/>
    </source>
</evidence>
<dbReference type="PROSITE" id="PS01095">
    <property type="entry name" value="GH18_1"/>
    <property type="match status" value="1"/>
</dbReference>
<dbReference type="CDD" id="cd00063">
    <property type="entry name" value="FN3"/>
    <property type="match status" value="1"/>
</dbReference>
<dbReference type="Gene3D" id="2.60.40.10">
    <property type="entry name" value="Immunoglobulins"/>
    <property type="match status" value="1"/>
</dbReference>
<feature type="compositionally biased region" description="Polar residues" evidence="7">
    <location>
        <begin position="1349"/>
        <end position="1360"/>
    </location>
</feature>
<dbReference type="Proteomes" id="UP000190797">
    <property type="component" value="Chromosome"/>
</dbReference>
<reference evidence="12" key="1">
    <citation type="journal article" date="2017" name="Med. Chem. Commun.">
        <title>Nonomuraea sp. ATCC 55076 harbours the largest actinomycete chromosome to date and the kistamicin biosynthetic gene cluster.</title>
        <authorList>
            <person name="Nazari B."/>
            <person name="Forneris C.C."/>
            <person name="Gibson M.I."/>
            <person name="Moon K."/>
            <person name="Schramma K.R."/>
            <person name="Seyedsayamdost M.R."/>
        </authorList>
    </citation>
    <scope>NUCLEOTIDE SEQUENCE [LARGE SCALE GENOMIC DNA]</scope>
    <source>
        <strain evidence="12">ATCC 55076</strain>
    </source>
</reference>
<dbReference type="SMART" id="SM00636">
    <property type="entry name" value="Glyco_18"/>
    <property type="match status" value="1"/>
</dbReference>
<feature type="region of interest" description="Disordered" evidence="7">
    <location>
        <begin position="290"/>
        <end position="316"/>
    </location>
</feature>
<dbReference type="InterPro" id="IPR029070">
    <property type="entry name" value="Chitinase_insertion_sf"/>
</dbReference>
<keyword evidence="8" id="KW-0472">Membrane</keyword>
<evidence type="ECO:0000256" key="7">
    <source>
        <dbReference type="SAM" id="MobiDB-lite"/>
    </source>
</evidence>
<dbReference type="InterPro" id="IPR050314">
    <property type="entry name" value="Glycosyl_Hydrlase_18"/>
</dbReference>
<dbReference type="InterPro" id="IPR008701">
    <property type="entry name" value="NPP1"/>
</dbReference>
<keyword evidence="3" id="KW-0146">Chitin degradation</keyword>
<keyword evidence="8" id="KW-1133">Transmembrane helix</keyword>
<evidence type="ECO:0000313" key="11">
    <source>
        <dbReference type="EMBL" id="AQZ62539.1"/>
    </source>
</evidence>
<dbReference type="Gene3D" id="2.80.10.50">
    <property type="match status" value="1"/>
</dbReference>
<dbReference type="PANTHER" id="PTHR11177:SF308">
    <property type="entry name" value="CHITINASE A"/>
    <property type="match status" value="1"/>
</dbReference>
<dbReference type="PANTHER" id="PTHR11177">
    <property type="entry name" value="CHITINASE"/>
    <property type="match status" value="1"/>
</dbReference>
<dbReference type="EMBL" id="CP017717">
    <property type="protein sequence ID" value="AQZ62539.1"/>
    <property type="molecule type" value="Genomic_DNA"/>
</dbReference>
<dbReference type="Gene3D" id="3.10.50.10">
    <property type="match status" value="1"/>
</dbReference>
<keyword evidence="12" id="KW-1185">Reference proteome</keyword>
<dbReference type="SUPFAM" id="SSF49265">
    <property type="entry name" value="Fibronectin type III"/>
    <property type="match status" value="1"/>
</dbReference>
<dbReference type="InterPro" id="IPR011583">
    <property type="entry name" value="Chitinase_II/V-like_cat"/>
</dbReference>
<dbReference type="InterPro" id="IPR001223">
    <property type="entry name" value="Glyco_hydro18_cat"/>
</dbReference>
<feature type="domain" description="Fibronectin type-III" evidence="9">
    <location>
        <begin position="314"/>
        <end position="399"/>
    </location>
</feature>
<dbReference type="Pfam" id="PF06483">
    <property type="entry name" value="ChiC"/>
    <property type="match status" value="1"/>
</dbReference>
<evidence type="ECO:0000313" key="12">
    <source>
        <dbReference type="Proteomes" id="UP000190797"/>
    </source>
</evidence>
<evidence type="ECO:0000256" key="1">
    <source>
        <dbReference type="ARBA" id="ARBA00009121"/>
    </source>
</evidence>
<dbReference type="InterPro" id="IPR035992">
    <property type="entry name" value="Ricin_B-like_lectins"/>
</dbReference>
<evidence type="ECO:0000259" key="10">
    <source>
        <dbReference type="PROSITE" id="PS51910"/>
    </source>
</evidence>
<protein>
    <recommendedName>
        <fullName evidence="13">Chitinase</fullName>
    </recommendedName>
</protein>
<dbReference type="KEGG" id="noa:BKM31_14670"/>
<evidence type="ECO:0008006" key="13">
    <source>
        <dbReference type="Google" id="ProtNLM"/>
    </source>
</evidence>
<dbReference type="Pfam" id="PF00041">
    <property type="entry name" value="fn3"/>
    <property type="match status" value="1"/>
</dbReference>
<feature type="compositionally biased region" description="Polar residues" evidence="7">
    <location>
        <begin position="1311"/>
        <end position="1330"/>
    </location>
</feature>
<dbReference type="CDD" id="cd00161">
    <property type="entry name" value="beta-trefoil_Ricin-like"/>
    <property type="match status" value="1"/>
</dbReference>
<evidence type="ECO:0000259" key="9">
    <source>
        <dbReference type="PROSITE" id="PS50853"/>
    </source>
</evidence>
<dbReference type="STRING" id="1909395.BKM31_14670"/>
<organism evidence="11 12">
    <name type="scientific">[Actinomadura] parvosata subsp. kistnae</name>
    <dbReference type="NCBI Taxonomy" id="1909395"/>
    <lineage>
        <taxon>Bacteria</taxon>
        <taxon>Bacillati</taxon>
        <taxon>Actinomycetota</taxon>
        <taxon>Actinomycetes</taxon>
        <taxon>Streptosporangiales</taxon>
        <taxon>Streptosporangiaceae</taxon>
        <taxon>Nonomuraea</taxon>
    </lineage>
</organism>
<dbReference type="Pfam" id="PF05630">
    <property type="entry name" value="NPP1"/>
    <property type="match status" value="1"/>
</dbReference>
<proteinExistence type="inferred from homology"/>
<feature type="transmembrane region" description="Helical" evidence="8">
    <location>
        <begin position="12"/>
        <end position="35"/>
    </location>
</feature>
<dbReference type="GO" id="GO:0004553">
    <property type="term" value="F:hydrolase activity, hydrolyzing O-glycosyl compounds"/>
    <property type="evidence" value="ECO:0007669"/>
    <property type="project" value="InterPro"/>
</dbReference>
<keyword evidence="5" id="KW-0624">Polysaccharide degradation</keyword>
<dbReference type="CDD" id="cd06548">
    <property type="entry name" value="GH18_chitinase"/>
    <property type="match status" value="1"/>
</dbReference>
<feature type="domain" description="GH18" evidence="10">
    <location>
        <begin position="460"/>
        <end position="940"/>
    </location>
</feature>
<evidence type="ECO:0000256" key="6">
    <source>
        <dbReference type="RuleBase" id="RU000489"/>
    </source>
</evidence>